<keyword evidence="3" id="KW-1185">Reference proteome</keyword>
<name>A0AAN7H579_9PEZI</name>
<dbReference type="Proteomes" id="UP001301958">
    <property type="component" value="Unassembled WGS sequence"/>
</dbReference>
<protein>
    <submittedName>
        <fullName evidence="2">Uncharacterized protein</fullName>
    </submittedName>
</protein>
<comment type="caution">
    <text evidence="2">The sequence shown here is derived from an EMBL/GenBank/DDBJ whole genome shotgun (WGS) entry which is preliminary data.</text>
</comment>
<keyword evidence="1" id="KW-1133">Transmembrane helix</keyword>
<dbReference type="Pfam" id="PF11374">
    <property type="entry name" value="DUF3176"/>
    <property type="match status" value="1"/>
</dbReference>
<dbReference type="PANTHER" id="PTHR35394:SF5">
    <property type="entry name" value="DUF3176 DOMAIN-CONTAINING PROTEIN"/>
    <property type="match status" value="1"/>
</dbReference>
<keyword evidence="1" id="KW-0472">Membrane</keyword>
<proteinExistence type="predicted"/>
<evidence type="ECO:0000313" key="2">
    <source>
        <dbReference type="EMBL" id="KAK4232428.1"/>
    </source>
</evidence>
<organism evidence="2 3">
    <name type="scientific">Podospora fimiseda</name>
    <dbReference type="NCBI Taxonomy" id="252190"/>
    <lineage>
        <taxon>Eukaryota</taxon>
        <taxon>Fungi</taxon>
        <taxon>Dikarya</taxon>
        <taxon>Ascomycota</taxon>
        <taxon>Pezizomycotina</taxon>
        <taxon>Sordariomycetes</taxon>
        <taxon>Sordariomycetidae</taxon>
        <taxon>Sordariales</taxon>
        <taxon>Podosporaceae</taxon>
        <taxon>Podospora</taxon>
    </lineage>
</organism>
<reference evidence="2" key="1">
    <citation type="journal article" date="2023" name="Mol. Phylogenet. Evol.">
        <title>Genome-scale phylogeny and comparative genomics of the fungal order Sordariales.</title>
        <authorList>
            <person name="Hensen N."/>
            <person name="Bonometti L."/>
            <person name="Westerberg I."/>
            <person name="Brannstrom I.O."/>
            <person name="Guillou S."/>
            <person name="Cros-Aarteil S."/>
            <person name="Calhoun S."/>
            <person name="Haridas S."/>
            <person name="Kuo A."/>
            <person name="Mondo S."/>
            <person name="Pangilinan J."/>
            <person name="Riley R."/>
            <person name="LaButti K."/>
            <person name="Andreopoulos B."/>
            <person name="Lipzen A."/>
            <person name="Chen C."/>
            <person name="Yan M."/>
            <person name="Daum C."/>
            <person name="Ng V."/>
            <person name="Clum A."/>
            <person name="Steindorff A."/>
            <person name="Ohm R.A."/>
            <person name="Martin F."/>
            <person name="Silar P."/>
            <person name="Natvig D.O."/>
            <person name="Lalanne C."/>
            <person name="Gautier V."/>
            <person name="Ament-Velasquez S.L."/>
            <person name="Kruys A."/>
            <person name="Hutchinson M.I."/>
            <person name="Powell A.J."/>
            <person name="Barry K."/>
            <person name="Miller A.N."/>
            <person name="Grigoriev I.V."/>
            <person name="Debuchy R."/>
            <person name="Gladieux P."/>
            <person name="Hiltunen Thoren M."/>
            <person name="Johannesson H."/>
        </authorList>
    </citation>
    <scope>NUCLEOTIDE SEQUENCE</scope>
    <source>
        <strain evidence="2">CBS 990.96</strain>
    </source>
</reference>
<dbReference type="PANTHER" id="PTHR35394">
    <property type="entry name" value="DUF3176 DOMAIN-CONTAINING PROTEIN"/>
    <property type="match status" value="1"/>
</dbReference>
<feature type="transmembrane region" description="Helical" evidence="1">
    <location>
        <begin position="54"/>
        <end position="74"/>
    </location>
</feature>
<feature type="transmembrane region" description="Helical" evidence="1">
    <location>
        <begin position="94"/>
        <end position="116"/>
    </location>
</feature>
<dbReference type="EMBL" id="MU865287">
    <property type="protein sequence ID" value="KAK4232428.1"/>
    <property type="molecule type" value="Genomic_DNA"/>
</dbReference>
<gene>
    <name evidence="2" type="ORF">QBC38DRAFT_450051</name>
</gene>
<sequence length="585" mass="64608">MASYAPIQDQTSPPSYSQPSPAIALINFPTSSGKEPRLPSKASKSTNVLGSWRLELISALVAVACVPILVSVLLSYNNRPLTDWPLGSTVTINTFVALLSTISRTSFMFTLIQALLQQRWNWYKTPRPLGDFQVFDEVTRGPLGSFSMVITTRGRPITLLASLVIFTSLITSTLTQSTVTYPDRLVQPPNVNANSVYKIQDYTAEDEKGGIYRLRSFPVLQTLLNGLFTPPDRQVVVHTPICPTSECVRPAFDTLAGKYVSSLQMSAGLRSGLGQDGDRYSTNTLPFYDIRAYKSAIYSLFLIYEGYQVRAAEVLFHYCVETYNISTSQNILKTGKLSAFTEVHQPETTSPGESGNIPLGYLVESKTPGLHYRFGGEGTVNMVRWMLDLLRGPYFDGFDSTTARGDGAEVVRNELMLAARKAVSKFDESQPDYTAKVISLTDELQWQVVKNVSQNIADGITKALLDPSTGANISAILGTSKKRETYIYIRWEWLSLLVAQVIFSIVVLFAVMGETRRLGIPVIKGSIMSAFFAIGSTERALVEREAQGLSVHEKIPLEGGKHKTNTPDESFVLWVIYTIETGNGF</sequence>
<keyword evidence="1" id="KW-0812">Transmembrane</keyword>
<evidence type="ECO:0000313" key="3">
    <source>
        <dbReference type="Proteomes" id="UP001301958"/>
    </source>
</evidence>
<feature type="transmembrane region" description="Helical" evidence="1">
    <location>
        <begin position="491"/>
        <end position="512"/>
    </location>
</feature>
<evidence type="ECO:0000256" key="1">
    <source>
        <dbReference type="SAM" id="Phobius"/>
    </source>
</evidence>
<dbReference type="InterPro" id="IPR021514">
    <property type="entry name" value="DUF3176"/>
</dbReference>
<dbReference type="AlphaFoldDB" id="A0AAN7H579"/>
<accession>A0AAN7H579</accession>
<reference evidence="2" key="2">
    <citation type="submission" date="2023-05" db="EMBL/GenBank/DDBJ databases">
        <authorList>
            <consortium name="Lawrence Berkeley National Laboratory"/>
            <person name="Steindorff A."/>
            <person name="Hensen N."/>
            <person name="Bonometti L."/>
            <person name="Westerberg I."/>
            <person name="Brannstrom I.O."/>
            <person name="Guillou S."/>
            <person name="Cros-Aarteil S."/>
            <person name="Calhoun S."/>
            <person name="Haridas S."/>
            <person name="Kuo A."/>
            <person name="Mondo S."/>
            <person name="Pangilinan J."/>
            <person name="Riley R."/>
            <person name="Labutti K."/>
            <person name="Andreopoulos B."/>
            <person name="Lipzen A."/>
            <person name="Chen C."/>
            <person name="Yanf M."/>
            <person name="Daum C."/>
            <person name="Ng V."/>
            <person name="Clum A."/>
            <person name="Ohm R."/>
            <person name="Martin F."/>
            <person name="Silar P."/>
            <person name="Natvig D."/>
            <person name="Lalanne C."/>
            <person name="Gautier V."/>
            <person name="Ament-Velasquez S.L."/>
            <person name="Kruys A."/>
            <person name="Hutchinson M.I."/>
            <person name="Powell A.J."/>
            <person name="Barry K."/>
            <person name="Miller A.N."/>
            <person name="Grigoriev I.V."/>
            <person name="Debuchy R."/>
            <person name="Gladieux P."/>
            <person name="Thoren M.H."/>
            <person name="Johannesson H."/>
        </authorList>
    </citation>
    <scope>NUCLEOTIDE SEQUENCE</scope>
    <source>
        <strain evidence="2">CBS 990.96</strain>
    </source>
</reference>